<dbReference type="EMBL" id="HF935444">
    <property type="protein sequence ID" value="CCX09226.1"/>
    <property type="molecule type" value="Genomic_DNA"/>
</dbReference>
<gene>
    <name evidence="1" type="ORF">PCON_08819</name>
</gene>
<dbReference type="AlphaFoldDB" id="U4L1D8"/>
<proteinExistence type="predicted"/>
<keyword evidence="1" id="KW-0489">Methyltransferase</keyword>
<accession>U4L1D8</accession>
<dbReference type="GO" id="GO:0008168">
    <property type="term" value="F:methyltransferase activity"/>
    <property type="evidence" value="ECO:0007669"/>
    <property type="project" value="UniProtKB-KW"/>
</dbReference>
<keyword evidence="2" id="KW-1185">Reference proteome</keyword>
<sequence>MENERHSPEIEIDRAVLKDKDEYSYESAGLQSDSASVSSSIHQYMFENGRRYHAHFYRIIGSKGFSRWELSWAR</sequence>
<evidence type="ECO:0000313" key="1">
    <source>
        <dbReference type="EMBL" id="CCX09226.1"/>
    </source>
</evidence>
<reference evidence="1 2" key="1">
    <citation type="journal article" date="2013" name="PLoS Genet.">
        <title>The genome and development-dependent transcriptomes of Pyronema confluens: a window into fungal evolution.</title>
        <authorList>
            <person name="Traeger S."/>
            <person name="Altegoer F."/>
            <person name="Freitag M."/>
            <person name="Gabaldon T."/>
            <person name="Kempken F."/>
            <person name="Kumar A."/>
            <person name="Marcet-Houben M."/>
            <person name="Poggeler S."/>
            <person name="Stajich J.E."/>
            <person name="Nowrousian M."/>
        </authorList>
    </citation>
    <scope>NUCLEOTIDE SEQUENCE [LARGE SCALE GENOMIC DNA]</scope>
    <source>
        <strain evidence="2">CBS 100304</strain>
        <tissue evidence="1">Vegetative mycelium</tissue>
    </source>
</reference>
<organism evidence="1 2">
    <name type="scientific">Pyronema omphalodes (strain CBS 100304)</name>
    <name type="common">Pyronema confluens</name>
    <dbReference type="NCBI Taxonomy" id="1076935"/>
    <lineage>
        <taxon>Eukaryota</taxon>
        <taxon>Fungi</taxon>
        <taxon>Dikarya</taxon>
        <taxon>Ascomycota</taxon>
        <taxon>Pezizomycotina</taxon>
        <taxon>Pezizomycetes</taxon>
        <taxon>Pezizales</taxon>
        <taxon>Pyronemataceae</taxon>
        <taxon>Pyronema</taxon>
    </lineage>
</organism>
<keyword evidence="1" id="KW-0808">Transferase</keyword>
<evidence type="ECO:0000313" key="2">
    <source>
        <dbReference type="Proteomes" id="UP000018144"/>
    </source>
</evidence>
<protein>
    <submittedName>
        <fullName evidence="1">Similar to methyltransferase, putative [Coccidioides posadasii C735 delta SOWgp] acc. no. XP_003065123</fullName>
    </submittedName>
</protein>
<name>U4L1D8_PYROM</name>
<dbReference type="Proteomes" id="UP000018144">
    <property type="component" value="Unassembled WGS sequence"/>
</dbReference>
<dbReference type="GO" id="GO:0032259">
    <property type="term" value="P:methylation"/>
    <property type="evidence" value="ECO:0007669"/>
    <property type="project" value="UniProtKB-KW"/>
</dbReference>